<keyword evidence="12" id="KW-0472">Membrane</keyword>
<evidence type="ECO:0000256" key="2">
    <source>
        <dbReference type="ARBA" id="ARBA00008682"/>
    </source>
</evidence>
<dbReference type="CDD" id="cd02878">
    <property type="entry name" value="GH18_zymocin_alpha"/>
    <property type="match status" value="1"/>
</dbReference>
<comment type="catalytic activity">
    <reaction evidence="1">
        <text>Random endo-hydrolysis of N-acetyl-beta-D-glucosaminide (1-&gt;4)-beta-linkages in chitin and chitodextrins.</text>
        <dbReference type="EC" id="3.2.1.14"/>
    </reaction>
</comment>
<sequence length="993" mass="110406">MSAARCGITKPKLIDYNGNANLCMPGRLVRGQRLCCNRGTLPDIRPKPNEDGSCFAYTVQPGDDCTYIAITNGLTNTVLERYNNKTTWGWNGCGDLKHGISICLSNGDPPLPAPVANAICGPTKPGTQRPTDGTGIADLNPCPLNACCNIWGQCGINEQFCLEERGPAGNPGTSPVGKDGCVSSCGTDIHNNNELPVMFGRIGYYETWNFNRKCLWLRAKNADTDLSYTIIHWAFAEVDPDGWKVRIVDEYNQWEDFKNIATARRIISFGGWGYSTEPETYDILREAMSPPNRRTFATNVANFVKDEGLDGVDFDWEYPGAMDIPGTPPGLETDGPNYYKFLIVMRTHLEDGKSLSIAAPASYWYLKAFPIGQMAKEIDYIVYMTYDLHGQWDAGNQWAAEGVLRETVCVAMVLNLTETTYALSMITKAGVPTNKIFVGESSYGRSFLMSEEGCTGPDCFFEGDRLNSPAAKGKCTDTGGYISNAEIDDILIMNDDVESWHDGASNSDIVAYNGTEWVAYMTTTTKETRRLHWLKNAFAGTIDWAVDLQAFTDDEFYNATTGEGGDDILPPLPQSPNCGAEFGNLESIEAFIDLVKDERCMARYILEALHKNITTSLTQYDELLEDGYDGKFKTYAKAVVSASSKDVEKFMYENGEDYFSCIVTEEIQCCEMCKDTYATNHPEINCRYCEEYDCVPEGPCGNPEVYCEAPEYRYKNMSQPCPPDYSERGQSPPRDWRYKQSVYWTLEDPELFWADLFEETGVAEEDIVWKNVNHFPCYPTEKHCADRYWDYNFPVPSEYEVEDVIDPKDVVAEAYDKLTGLRAQLDEVVKQVQESIYLGDTEDLVDAVSMPVMMVSDAVENMLSIVEVAEEIEEAKAMGILFAFLSAIFFFVPVVGEVISGVTSLVNVGRIISLLGTAGNIALDVYTVLEDPENAPLAIFGLILTPLALMDIAKVSQAAKVRRGMPDADVAKLGERLSARLALVSKLKNRCPV</sequence>
<dbReference type="SMART" id="SM00636">
    <property type="entry name" value="Glyco_18"/>
    <property type="match status" value="1"/>
</dbReference>
<dbReference type="SUPFAM" id="SSF57016">
    <property type="entry name" value="Plant lectins/antimicrobial peptides"/>
    <property type="match status" value="1"/>
</dbReference>
<keyword evidence="9 11" id="KW-0326">Glycosidase</keyword>
<dbReference type="PROSITE" id="PS51782">
    <property type="entry name" value="LYSM"/>
    <property type="match status" value="1"/>
</dbReference>
<proteinExistence type="inferred from homology"/>
<accession>A0ABR4HEU5</accession>
<dbReference type="CDD" id="cd00118">
    <property type="entry name" value="LysM"/>
    <property type="match status" value="1"/>
</dbReference>
<dbReference type="InterPro" id="IPR036861">
    <property type="entry name" value="Endochitinase-like_sf"/>
</dbReference>
<keyword evidence="7" id="KW-0843">Virulence</keyword>
<dbReference type="PROSITE" id="PS51910">
    <property type="entry name" value="GH18_2"/>
    <property type="match status" value="1"/>
</dbReference>
<dbReference type="Gene3D" id="3.20.20.80">
    <property type="entry name" value="Glycosidases"/>
    <property type="match status" value="1"/>
</dbReference>
<keyword evidence="12" id="KW-0812">Transmembrane</keyword>
<evidence type="ECO:0000256" key="4">
    <source>
        <dbReference type="ARBA" id="ARBA00022669"/>
    </source>
</evidence>
<evidence type="ECO:0000256" key="6">
    <source>
        <dbReference type="ARBA" id="ARBA00023024"/>
    </source>
</evidence>
<dbReference type="PANTHER" id="PTHR47700:SF2">
    <property type="entry name" value="CHITINASE"/>
    <property type="match status" value="1"/>
</dbReference>
<keyword evidence="12" id="KW-1133">Transmembrane helix</keyword>
<dbReference type="InterPro" id="IPR001223">
    <property type="entry name" value="Glyco_hydro18_cat"/>
</dbReference>
<gene>
    <name evidence="15" type="ORF">BJX63DRAFT_431632</name>
</gene>
<dbReference type="InterPro" id="IPR029070">
    <property type="entry name" value="Chitinase_insertion_sf"/>
</dbReference>
<evidence type="ECO:0000256" key="1">
    <source>
        <dbReference type="ARBA" id="ARBA00000822"/>
    </source>
</evidence>
<protein>
    <recommendedName>
        <fullName evidence="3">chitinase</fullName>
        <ecNumber evidence="3">3.2.1.14</ecNumber>
    </recommendedName>
</protein>
<feature type="transmembrane region" description="Helical" evidence="12">
    <location>
        <begin position="935"/>
        <end position="953"/>
    </location>
</feature>
<keyword evidence="6" id="KW-0146">Chitin degradation</keyword>
<dbReference type="EC" id="3.2.1.14" evidence="3"/>
<dbReference type="Gene3D" id="3.10.350.10">
    <property type="entry name" value="LysM domain"/>
    <property type="match status" value="1"/>
</dbReference>
<evidence type="ECO:0000313" key="16">
    <source>
        <dbReference type="Proteomes" id="UP001610334"/>
    </source>
</evidence>
<evidence type="ECO:0000256" key="3">
    <source>
        <dbReference type="ARBA" id="ARBA00012729"/>
    </source>
</evidence>
<evidence type="ECO:0000256" key="5">
    <source>
        <dbReference type="ARBA" id="ARBA00022801"/>
    </source>
</evidence>
<dbReference type="Gene3D" id="3.10.50.10">
    <property type="match status" value="1"/>
</dbReference>
<evidence type="ECO:0000256" key="9">
    <source>
        <dbReference type="ARBA" id="ARBA00023295"/>
    </source>
</evidence>
<evidence type="ECO:0000256" key="10">
    <source>
        <dbReference type="ARBA" id="ARBA00023326"/>
    </source>
</evidence>
<comment type="caution">
    <text evidence="15">The sequence shown here is derived from an EMBL/GenBank/DDBJ whole genome shotgun (WGS) entry which is preliminary data.</text>
</comment>
<feature type="domain" description="LysM" evidence="13">
    <location>
        <begin position="55"/>
        <end position="104"/>
    </location>
</feature>
<keyword evidence="10" id="KW-0624">Polysaccharide degradation</keyword>
<feature type="domain" description="GH18" evidence="14">
    <location>
        <begin position="199"/>
        <end position="559"/>
    </location>
</feature>
<feature type="transmembrane region" description="Helical" evidence="12">
    <location>
        <begin position="877"/>
        <end position="899"/>
    </location>
</feature>
<dbReference type="EMBL" id="JBFXLT010000036">
    <property type="protein sequence ID" value="KAL2813996.1"/>
    <property type="molecule type" value="Genomic_DNA"/>
</dbReference>
<keyword evidence="8" id="KW-0119">Carbohydrate metabolism</keyword>
<dbReference type="InterPro" id="IPR017853">
    <property type="entry name" value="GH"/>
</dbReference>
<evidence type="ECO:0000256" key="7">
    <source>
        <dbReference type="ARBA" id="ARBA00023026"/>
    </source>
</evidence>
<evidence type="ECO:0000256" key="12">
    <source>
        <dbReference type="SAM" id="Phobius"/>
    </source>
</evidence>
<dbReference type="SUPFAM" id="SSF51445">
    <property type="entry name" value="(Trans)glycosidases"/>
    <property type="match status" value="1"/>
</dbReference>
<keyword evidence="4" id="KW-0147">Chitin-binding</keyword>
<name>A0ABR4HEU5_9EURO</name>
<dbReference type="CDD" id="cd00035">
    <property type="entry name" value="ChtBD1"/>
    <property type="match status" value="1"/>
</dbReference>
<evidence type="ECO:0000313" key="15">
    <source>
        <dbReference type="EMBL" id="KAL2813996.1"/>
    </source>
</evidence>
<organism evidence="15 16">
    <name type="scientific">Aspergillus granulosus</name>
    <dbReference type="NCBI Taxonomy" id="176169"/>
    <lineage>
        <taxon>Eukaryota</taxon>
        <taxon>Fungi</taxon>
        <taxon>Dikarya</taxon>
        <taxon>Ascomycota</taxon>
        <taxon>Pezizomycotina</taxon>
        <taxon>Eurotiomycetes</taxon>
        <taxon>Eurotiomycetidae</taxon>
        <taxon>Eurotiales</taxon>
        <taxon>Aspergillaceae</taxon>
        <taxon>Aspergillus</taxon>
        <taxon>Aspergillus subgen. Nidulantes</taxon>
    </lineage>
</organism>
<dbReference type="InterPro" id="IPR036779">
    <property type="entry name" value="LysM_dom_sf"/>
</dbReference>
<keyword evidence="16" id="KW-1185">Reference proteome</keyword>
<dbReference type="SUPFAM" id="SSF54556">
    <property type="entry name" value="Chitinase insertion domain"/>
    <property type="match status" value="1"/>
</dbReference>
<dbReference type="InterPro" id="IPR001579">
    <property type="entry name" value="Glyco_hydro_18_chit_AS"/>
</dbReference>
<reference evidence="15 16" key="1">
    <citation type="submission" date="2024-07" db="EMBL/GenBank/DDBJ databases">
        <title>Section-level genome sequencing and comparative genomics of Aspergillus sections Usti and Cavernicolus.</title>
        <authorList>
            <consortium name="Lawrence Berkeley National Laboratory"/>
            <person name="Nybo J.L."/>
            <person name="Vesth T.C."/>
            <person name="Theobald S."/>
            <person name="Frisvad J.C."/>
            <person name="Larsen T.O."/>
            <person name="Kjaerboelling I."/>
            <person name="Rothschild-Mancinelli K."/>
            <person name="Lyhne E.K."/>
            <person name="Kogle M.E."/>
            <person name="Barry K."/>
            <person name="Clum A."/>
            <person name="Na H."/>
            <person name="Ledsgaard L."/>
            <person name="Lin J."/>
            <person name="Lipzen A."/>
            <person name="Kuo A."/>
            <person name="Riley R."/>
            <person name="Mondo S."/>
            <person name="Labutti K."/>
            <person name="Haridas S."/>
            <person name="Pangalinan J."/>
            <person name="Salamov A.A."/>
            <person name="Simmons B.A."/>
            <person name="Magnuson J.K."/>
            <person name="Chen J."/>
            <person name="Drula E."/>
            <person name="Henrissat B."/>
            <person name="Wiebenga A."/>
            <person name="Lubbers R.J."/>
            <person name="Gomes A.C."/>
            <person name="Makela M.R."/>
            <person name="Stajich J."/>
            <person name="Grigoriev I.V."/>
            <person name="Mortensen U.H."/>
            <person name="De Vries R.P."/>
            <person name="Baker S.E."/>
            <person name="Andersen M.R."/>
        </authorList>
    </citation>
    <scope>NUCLEOTIDE SEQUENCE [LARGE SCALE GENOMIC DNA]</scope>
    <source>
        <strain evidence="15 16">CBS 588.65</strain>
    </source>
</reference>
<feature type="transmembrane region" description="Helical" evidence="12">
    <location>
        <begin position="911"/>
        <end position="929"/>
    </location>
</feature>
<comment type="similarity">
    <text evidence="2">Belongs to the glycosyl hydrolase 18 family. Chitinase class V subfamily.</text>
</comment>
<evidence type="ECO:0000256" key="11">
    <source>
        <dbReference type="RuleBase" id="RU000489"/>
    </source>
</evidence>
<evidence type="ECO:0000256" key="8">
    <source>
        <dbReference type="ARBA" id="ARBA00023277"/>
    </source>
</evidence>
<dbReference type="PANTHER" id="PTHR47700">
    <property type="entry name" value="V CHITINASE, PUTATIVE (AFU_ORTHOLOGUE AFUA_6G13720)-RELATED"/>
    <property type="match status" value="1"/>
</dbReference>
<dbReference type="InterPro" id="IPR053214">
    <property type="entry name" value="LysM12-like"/>
</dbReference>
<dbReference type="Pfam" id="PF00704">
    <property type="entry name" value="Glyco_hydro_18"/>
    <property type="match status" value="1"/>
</dbReference>
<evidence type="ECO:0000259" key="13">
    <source>
        <dbReference type="PROSITE" id="PS51782"/>
    </source>
</evidence>
<dbReference type="PROSITE" id="PS01095">
    <property type="entry name" value="GH18_1"/>
    <property type="match status" value="1"/>
</dbReference>
<dbReference type="InterPro" id="IPR018392">
    <property type="entry name" value="LysM"/>
</dbReference>
<dbReference type="InterPro" id="IPR011583">
    <property type="entry name" value="Chitinase_II/V-like_cat"/>
</dbReference>
<evidence type="ECO:0000259" key="14">
    <source>
        <dbReference type="PROSITE" id="PS51910"/>
    </source>
</evidence>
<dbReference type="Proteomes" id="UP001610334">
    <property type="component" value="Unassembled WGS sequence"/>
</dbReference>
<keyword evidence="5 11" id="KW-0378">Hydrolase</keyword>